<reference evidence="3 4" key="1">
    <citation type="submission" date="2016-10" db="EMBL/GenBank/DDBJ databases">
        <title>Genome sequence of the basidiomycete white-rot fungus Trametes pubescens.</title>
        <authorList>
            <person name="Makela M.R."/>
            <person name="Granchi Z."/>
            <person name="Peng M."/>
            <person name="De Vries R.P."/>
            <person name="Grigoriev I."/>
            <person name="Riley R."/>
            <person name="Hilden K."/>
        </authorList>
    </citation>
    <scope>NUCLEOTIDE SEQUENCE [LARGE SCALE GENOMIC DNA]</scope>
    <source>
        <strain evidence="3 4">FBCC735</strain>
    </source>
</reference>
<accession>A0A1M2W2P9</accession>
<keyword evidence="4" id="KW-1185">Reference proteome</keyword>
<feature type="region of interest" description="Disordered" evidence="1">
    <location>
        <begin position="64"/>
        <end position="97"/>
    </location>
</feature>
<evidence type="ECO:0000313" key="3">
    <source>
        <dbReference type="EMBL" id="OJT14073.1"/>
    </source>
</evidence>
<keyword evidence="2" id="KW-0472">Membrane</keyword>
<dbReference type="EMBL" id="MNAD01000326">
    <property type="protein sequence ID" value="OJT14073.1"/>
    <property type="molecule type" value="Genomic_DNA"/>
</dbReference>
<keyword evidence="2" id="KW-0812">Transmembrane</keyword>
<dbReference type="OrthoDB" id="10642947at2759"/>
<feature type="compositionally biased region" description="Polar residues" evidence="1">
    <location>
        <begin position="69"/>
        <end position="91"/>
    </location>
</feature>
<name>A0A1M2W2P9_TRAPU</name>
<dbReference type="Proteomes" id="UP000184267">
    <property type="component" value="Unassembled WGS sequence"/>
</dbReference>
<keyword evidence="2" id="KW-1133">Transmembrane helix</keyword>
<evidence type="ECO:0000256" key="1">
    <source>
        <dbReference type="SAM" id="MobiDB-lite"/>
    </source>
</evidence>
<sequence length="127" mass="13658">MSPAQVYLEPSTSSHFNLDRQRESPNALQRSIYIIVVVACLILIPVCIGVGAWLYRARSRKAAARAASGNTTSSRNTIETRATSPTASTAGLISPDDSVLHEPTAFYASRMVRSRDSQVGHPSAEAV</sequence>
<evidence type="ECO:0000256" key="2">
    <source>
        <dbReference type="SAM" id="Phobius"/>
    </source>
</evidence>
<feature type="transmembrane region" description="Helical" evidence="2">
    <location>
        <begin position="32"/>
        <end position="55"/>
    </location>
</feature>
<dbReference type="AlphaFoldDB" id="A0A1M2W2P9"/>
<organism evidence="3 4">
    <name type="scientific">Trametes pubescens</name>
    <name type="common">White-rot fungus</name>
    <dbReference type="NCBI Taxonomy" id="154538"/>
    <lineage>
        <taxon>Eukaryota</taxon>
        <taxon>Fungi</taxon>
        <taxon>Dikarya</taxon>
        <taxon>Basidiomycota</taxon>
        <taxon>Agaricomycotina</taxon>
        <taxon>Agaricomycetes</taxon>
        <taxon>Polyporales</taxon>
        <taxon>Polyporaceae</taxon>
        <taxon>Trametes</taxon>
    </lineage>
</organism>
<comment type="caution">
    <text evidence="3">The sequence shown here is derived from an EMBL/GenBank/DDBJ whole genome shotgun (WGS) entry which is preliminary data.</text>
</comment>
<gene>
    <name evidence="3" type="ORF">TRAPUB_9376</name>
</gene>
<evidence type="ECO:0000313" key="4">
    <source>
        <dbReference type="Proteomes" id="UP000184267"/>
    </source>
</evidence>
<protein>
    <submittedName>
        <fullName evidence="3">Uncharacterized protein</fullName>
    </submittedName>
</protein>
<proteinExistence type="predicted"/>